<protein>
    <submittedName>
        <fullName evidence="1">Uncharacterized protein</fullName>
    </submittedName>
</protein>
<dbReference type="EMBL" id="JACHIU010000001">
    <property type="protein sequence ID" value="MBB6473160.1"/>
    <property type="molecule type" value="Genomic_DNA"/>
</dbReference>
<comment type="caution">
    <text evidence="1">The sequence shown here is derived from an EMBL/GenBank/DDBJ whole genome shotgun (WGS) entry which is preliminary data.</text>
</comment>
<dbReference type="RefSeq" id="WP_184980719.1">
    <property type="nucleotide sequence ID" value="NZ_BAAALO010000005.1"/>
</dbReference>
<proteinExistence type="predicted"/>
<keyword evidence="2" id="KW-1185">Reference proteome</keyword>
<dbReference type="AlphaFoldDB" id="A0A7X0IDB1"/>
<reference evidence="1 2" key="1">
    <citation type="submission" date="2020-08" db="EMBL/GenBank/DDBJ databases">
        <title>Sequencing the genomes of 1000 actinobacteria strains.</title>
        <authorList>
            <person name="Klenk H.-P."/>
        </authorList>
    </citation>
    <scope>NUCLEOTIDE SEQUENCE [LARGE SCALE GENOMIC DNA]</scope>
    <source>
        <strain evidence="1 2">DSM 44936</strain>
    </source>
</reference>
<name>A0A7X0IDB1_9ACTN</name>
<dbReference type="Proteomes" id="UP000555564">
    <property type="component" value="Unassembled WGS sequence"/>
</dbReference>
<sequence length="198" mass="22603">MTMAKSDTIKREARMAELPLLDRAKAAWNGRRDGRLTVPYGDPPVTGYLKYLEGRAHRASKQLQAGLRRRGRREVVIIHGLAQVVVHAHLNRGALTEGERGRFGQAYAAWVFQVEEYRRRAEAITDYLNELRNYYWMHLTRVREAAAKDGAVPVPLTPDPIWDKSDVLLFLRTDATDDPESARQIRVITKALELLTDL</sequence>
<gene>
    <name evidence="1" type="ORF">BJ992_002591</name>
</gene>
<accession>A0A7X0IDB1</accession>
<evidence type="ECO:0000313" key="1">
    <source>
        <dbReference type="EMBL" id="MBB6473160.1"/>
    </source>
</evidence>
<organism evidence="1 2">
    <name type="scientific">Sphaerisporangium rubeum</name>
    <dbReference type="NCBI Taxonomy" id="321317"/>
    <lineage>
        <taxon>Bacteria</taxon>
        <taxon>Bacillati</taxon>
        <taxon>Actinomycetota</taxon>
        <taxon>Actinomycetes</taxon>
        <taxon>Streptosporangiales</taxon>
        <taxon>Streptosporangiaceae</taxon>
        <taxon>Sphaerisporangium</taxon>
    </lineage>
</organism>
<evidence type="ECO:0000313" key="2">
    <source>
        <dbReference type="Proteomes" id="UP000555564"/>
    </source>
</evidence>